<evidence type="ECO:0000313" key="2">
    <source>
        <dbReference type="Proteomes" id="UP000054248"/>
    </source>
</evidence>
<dbReference type="EMBL" id="KN823406">
    <property type="protein sequence ID" value="KIO17271.1"/>
    <property type="molecule type" value="Genomic_DNA"/>
</dbReference>
<protein>
    <submittedName>
        <fullName evidence="1">Uncharacterized protein</fullName>
    </submittedName>
</protein>
<dbReference type="Proteomes" id="UP000054248">
    <property type="component" value="Unassembled WGS sequence"/>
</dbReference>
<accession>A0A0C3Q2Y1</accession>
<organism evidence="1 2">
    <name type="scientific">Tulasnella calospora MUT 4182</name>
    <dbReference type="NCBI Taxonomy" id="1051891"/>
    <lineage>
        <taxon>Eukaryota</taxon>
        <taxon>Fungi</taxon>
        <taxon>Dikarya</taxon>
        <taxon>Basidiomycota</taxon>
        <taxon>Agaricomycotina</taxon>
        <taxon>Agaricomycetes</taxon>
        <taxon>Cantharellales</taxon>
        <taxon>Tulasnellaceae</taxon>
        <taxon>Tulasnella</taxon>
    </lineage>
</organism>
<dbReference type="OrthoDB" id="3266227at2759"/>
<name>A0A0C3Q2Y1_9AGAM</name>
<keyword evidence="2" id="KW-1185">Reference proteome</keyword>
<proteinExistence type="predicted"/>
<gene>
    <name evidence="1" type="ORF">M407DRAFT_12417</name>
</gene>
<dbReference type="HOGENOM" id="CLU_1001814_0_0_1"/>
<evidence type="ECO:0000313" key="1">
    <source>
        <dbReference type="EMBL" id="KIO17271.1"/>
    </source>
</evidence>
<dbReference type="AlphaFoldDB" id="A0A0C3Q2Y1"/>
<reference evidence="1 2" key="1">
    <citation type="submission" date="2014-04" db="EMBL/GenBank/DDBJ databases">
        <authorList>
            <consortium name="DOE Joint Genome Institute"/>
            <person name="Kuo A."/>
            <person name="Girlanda M."/>
            <person name="Perotto S."/>
            <person name="Kohler A."/>
            <person name="Nagy L.G."/>
            <person name="Floudas D."/>
            <person name="Copeland A."/>
            <person name="Barry K.W."/>
            <person name="Cichocki N."/>
            <person name="Veneault-Fourrey C."/>
            <person name="LaButti K."/>
            <person name="Lindquist E.A."/>
            <person name="Lipzen A."/>
            <person name="Lundell T."/>
            <person name="Morin E."/>
            <person name="Murat C."/>
            <person name="Sun H."/>
            <person name="Tunlid A."/>
            <person name="Henrissat B."/>
            <person name="Grigoriev I.V."/>
            <person name="Hibbett D.S."/>
            <person name="Martin F."/>
            <person name="Nordberg H.P."/>
            <person name="Cantor M.N."/>
            <person name="Hua S.X."/>
        </authorList>
    </citation>
    <scope>NUCLEOTIDE SEQUENCE [LARGE SCALE GENOMIC DNA]</scope>
    <source>
        <strain evidence="1 2">MUT 4182</strain>
    </source>
</reference>
<dbReference type="Gene3D" id="2.80.10.50">
    <property type="match status" value="1"/>
</dbReference>
<reference evidence="2" key="2">
    <citation type="submission" date="2015-01" db="EMBL/GenBank/DDBJ databases">
        <title>Evolutionary Origins and Diversification of the Mycorrhizal Mutualists.</title>
        <authorList>
            <consortium name="DOE Joint Genome Institute"/>
            <consortium name="Mycorrhizal Genomics Consortium"/>
            <person name="Kohler A."/>
            <person name="Kuo A."/>
            <person name="Nagy L.G."/>
            <person name="Floudas D."/>
            <person name="Copeland A."/>
            <person name="Barry K.W."/>
            <person name="Cichocki N."/>
            <person name="Veneault-Fourrey C."/>
            <person name="LaButti K."/>
            <person name="Lindquist E.A."/>
            <person name="Lipzen A."/>
            <person name="Lundell T."/>
            <person name="Morin E."/>
            <person name="Murat C."/>
            <person name="Riley R."/>
            <person name="Ohm R."/>
            <person name="Sun H."/>
            <person name="Tunlid A."/>
            <person name="Henrissat B."/>
            <person name="Grigoriev I.V."/>
            <person name="Hibbett D.S."/>
            <person name="Martin F."/>
        </authorList>
    </citation>
    <scope>NUCLEOTIDE SEQUENCE [LARGE SCALE GENOMIC DNA]</scope>
    <source>
        <strain evidence="2">MUT 4182</strain>
    </source>
</reference>
<sequence>MDQWNVVRLTSGRYTIQNVGTTLYASIGSRAPIGSEVTGESHTREWYIREAQVHNNFSYMWYLVDGKENTSVALAKATNKAENQWRFVLISGVASIPRAPAGAGIPGEGNGSSQIILSTGRTDWTTAKQDLGEGTYRIWNRTSQGGLVIVYNSERQRSVAPVQLWNNPRYTDIRGRWRVRFADDGHAIISSASPEPGDDRYLALGPIIRPDKTLCRLYRVPGQPKNTYYISTDTTSNPPLVIQAPPIELPGYIPGTALNTDPMKAERETQWWVFEQWN</sequence>